<dbReference type="Pfam" id="PF12937">
    <property type="entry name" value="F-box-like"/>
    <property type="match status" value="1"/>
</dbReference>
<dbReference type="EMBL" id="CAJVPV010056204">
    <property type="protein sequence ID" value="CAG8785395.1"/>
    <property type="molecule type" value="Genomic_DNA"/>
</dbReference>
<evidence type="ECO:0000259" key="2">
    <source>
        <dbReference type="PROSITE" id="PS50181"/>
    </source>
</evidence>
<gene>
    <name evidence="3" type="ORF">AMORRO_LOCUS17675</name>
</gene>
<evidence type="ECO:0000313" key="3">
    <source>
        <dbReference type="EMBL" id="CAG8785395.1"/>
    </source>
</evidence>
<accession>A0A9N9P540</accession>
<dbReference type="Proteomes" id="UP000789342">
    <property type="component" value="Unassembled WGS sequence"/>
</dbReference>
<feature type="non-terminal residue" evidence="3">
    <location>
        <position position="1"/>
    </location>
</feature>
<feature type="compositionally biased region" description="Low complexity" evidence="1">
    <location>
        <begin position="58"/>
        <end position="83"/>
    </location>
</feature>
<keyword evidence="4" id="KW-1185">Reference proteome</keyword>
<comment type="caution">
    <text evidence="3">The sequence shown here is derived from an EMBL/GenBank/DDBJ whole genome shotgun (WGS) entry which is preliminary data.</text>
</comment>
<reference evidence="3" key="1">
    <citation type="submission" date="2021-06" db="EMBL/GenBank/DDBJ databases">
        <authorList>
            <person name="Kallberg Y."/>
            <person name="Tangrot J."/>
            <person name="Rosling A."/>
        </authorList>
    </citation>
    <scope>NUCLEOTIDE SEQUENCE</scope>
    <source>
        <strain evidence="3">CL551</strain>
    </source>
</reference>
<protein>
    <submittedName>
        <fullName evidence="3">10361_t:CDS:1</fullName>
    </submittedName>
</protein>
<dbReference type="InterPro" id="IPR036047">
    <property type="entry name" value="F-box-like_dom_sf"/>
</dbReference>
<name>A0A9N9P540_9GLOM</name>
<dbReference type="InterPro" id="IPR001810">
    <property type="entry name" value="F-box_dom"/>
</dbReference>
<dbReference type="Gene3D" id="1.20.1280.50">
    <property type="match status" value="1"/>
</dbReference>
<feature type="region of interest" description="Disordered" evidence="1">
    <location>
        <begin position="32"/>
        <end position="86"/>
    </location>
</feature>
<feature type="compositionally biased region" description="Polar residues" evidence="1">
    <location>
        <begin position="32"/>
        <end position="57"/>
    </location>
</feature>
<feature type="domain" description="F-box" evidence="2">
    <location>
        <begin position="104"/>
        <end position="149"/>
    </location>
</feature>
<dbReference type="AlphaFoldDB" id="A0A9N9P540"/>
<evidence type="ECO:0000256" key="1">
    <source>
        <dbReference type="SAM" id="MobiDB-lite"/>
    </source>
</evidence>
<feature type="non-terminal residue" evidence="3">
    <location>
        <position position="213"/>
    </location>
</feature>
<proteinExistence type="predicted"/>
<dbReference type="OrthoDB" id="2322499at2759"/>
<organism evidence="3 4">
    <name type="scientific">Acaulospora morrowiae</name>
    <dbReference type="NCBI Taxonomy" id="94023"/>
    <lineage>
        <taxon>Eukaryota</taxon>
        <taxon>Fungi</taxon>
        <taxon>Fungi incertae sedis</taxon>
        <taxon>Mucoromycota</taxon>
        <taxon>Glomeromycotina</taxon>
        <taxon>Glomeromycetes</taxon>
        <taxon>Diversisporales</taxon>
        <taxon>Acaulosporaceae</taxon>
        <taxon>Acaulospora</taxon>
    </lineage>
</organism>
<sequence>KPKSQPKELKIDTSIKFGDQLLLIDQFPDSPSTAYSKSPTIYSNSPTVYSKSPSITYSKSPSTHSKSSSTHSKSSSTHSKSPSITYSKSPLFSRQAGTDIKFIIPPEIFIEICLHLPPQDLYSLSTVCKYFREILWSTSTATQTIWKRSRIQHLSYPRLPPPFDMSEQEYIWLTLLPKICQFCSKPYKQCLYDVWPSRIVSCESCFRKNTIHT</sequence>
<dbReference type="SMART" id="SM00256">
    <property type="entry name" value="FBOX"/>
    <property type="match status" value="1"/>
</dbReference>
<evidence type="ECO:0000313" key="4">
    <source>
        <dbReference type="Proteomes" id="UP000789342"/>
    </source>
</evidence>
<dbReference type="SUPFAM" id="SSF81383">
    <property type="entry name" value="F-box domain"/>
    <property type="match status" value="1"/>
</dbReference>
<dbReference type="PROSITE" id="PS50181">
    <property type="entry name" value="FBOX"/>
    <property type="match status" value="1"/>
</dbReference>